<proteinExistence type="predicted"/>
<feature type="transmembrane region" description="Helical" evidence="1">
    <location>
        <begin position="42"/>
        <end position="60"/>
    </location>
</feature>
<protein>
    <submittedName>
        <fullName evidence="2">Uncharacterized protein</fullName>
    </submittedName>
</protein>
<dbReference type="Proteomes" id="UP000785679">
    <property type="component" value="Unassembled WGS sequence"/>
</dbReference>
<keyword evidence="1" id="KW-0812">Transmembrane</keyword>
<evidence type="ECO:0000313" key="2">
    <source>
        <dbReference type="EMBL" id="TNV81399.1"/>
    </source>
</evidence>
<sequence length="91" mass="11072">MEMQVLLSNSCLLVPHLLDRNLHLPSCHLFFSLQIKYNYHNYYISVISYIFICWYIKITLRRKIIILNYRITPNSPYIKNNSTIFRLYVQK</sequence>
<dbReference type="EMBL" id="RRYP01006194">
    <property type="protein sequence ID" value="TNV81399.1"/>
    <property type="molecule type" value="Genomic_DNA"/>
</dbReference>
<reference evidence="2" key="1">
    <citation type="submission" date="2019-06" db="EMBL/GenBank/DDBJ databases">
        <authorList>
            <person name="Zheng W."/>
        </authorList>
    </citation>
    <scope>NUCLEOTIDE SEQUENCE</scope>
    <source>
        <strain evidence="2">QDHG01</strain>
    </source>
</reference>
<organism evidence="2 3">
    <name type="scientific">Halteria grandinella</name>
    <dbReference type="NCBI Taxonomy" id="5974"/>
    <lineage>
        <taxon>Eukaryota</taxon>
        <taxon>Sar</taxon>
        <taxon>Alveolata</taxon>
        <taxon>Ciliophora</taxon>
        <taxon>Intramacronucleata</taxon>
        <taxon>Spirotrichea</taxon>
        <taxon>Stichotrichia</taxon>
        <taxon>Sporadotrichida</taxon>
        <taxon>Halteriidae</taxon>
        <taxon>Halteria</taxon>
    </lineage>
</organism>
<accession>A0A8J8NWD4</accession>
<name>A0A8J8NWD4_HALGN</name>
<dbReference type="AlphaFoldDB" id="A0A8J8NWD4"/>
<comment type="caution">
    <text evidence="2">The sequence shown here is derived from an EMBL/GenBank/DDBJ whole genome shotgun (WGS) entry which is preliminary data.</text>
</comment>
<evidence type="ECO:0000256" key="1">
    <source>
        <dbReference type="SAM" id="Phobius"/>
    </source>
</evidence>
<gene>
    <name evidence="2" type="ORF">FGO68_gene2606</name>
</gene>
<evidence type="ECO:0000313" key="3">
    <source>
        <dbReference type="Proteomes" id="UP000785679"/>
    </source>
</evidence>
<keyword evidence="1" id="KW-1133">Transmembrane helix</keyword>
<keyword evidence="3" id="KW-1185">Reference proteome</keyword>
<keyword evidence="1" id="KW-0472">Membrane</keyword>